<accession>A0AAV4E1G4</accession>
<dbReference type="Proteomes" id="UP000735302">
    <property type="component" value="Unassembled WGS sequence"/>
</dbReference>
<name>A0AAV4E1G4_9GAST</name>
<dbReference type="EMBL" id="BLXT01008590">
    <property type="protein sequence ID" value="GFO50245.1"/>
    <property type="molecule type" value="Genomic_DNA"/>
</dbReference>
<proteinExistence type="predicted"/>
<evidence type="ECO:0000313" key="1">
    <source>
        <dbReference type="EMBL" id="GFO50245.1"/>
    </source>
</evidence>
<organism evidence="1 2">
    <name type="scientific">Plakobranchus ocellatus</name>
    <dbReference type="NCBI Taxonomy" id="259542"/>
    <lineage>
        <taxon>Eukaryota</taxon>
        <taxon>Metazoa</taxon>
        <taxon>Spiralia</taxon>
        <taxon>Lophotrochozoa</taxon>
        <taxon>Mollusca</taxon>
        <taxon>Gastropoda</taxon>
        <taxon>Heterobranchia</taxon>
        <taxon>Euthyneura</taxon>
        <taxon>Panpulmonata</taxon>
        <taxon>Sacoglossa</taxon>
        <taxon>Placobranchoidea</taxon>
        <taxon>Plakobranchidae</taxon>
        <taxon>Plakobranchus</taxon>
    </lineage>
</organism>
<sequence length="106" mass="11749">MIIPSKDGTEHIKNLVKAFFENMATSKEKSTYISSTQTCPSSLPHPHALFPQITMITMDHSFADACHLECLDLNAPSTCFSLSYLLQPVAFNLNPQIPHTVICPQT</sequence>
<comment type="caution">
    <text evidence="1">The sequence shown here is derived from an EMBL/GenBank/DDBJ whole genome shotgun (WGS) entry which is preliminary data.</text>
</comment>
<reference evidence="1 2" key="1">
    <citation type="journal article" date="2021" name="Elife">
        <title>Chloroplast acquisition without the gene transfer in kleptoplastic sea slugs, Plakobranchus ocellatus.</title>
        <authorList>
            <person name="Maeda T."/>
            <person name="Takahashi S."/>
            <person name="Yoshida T."/>
            <person name="Shimamura S."/>
            <person name="Takaki Y."/>
            <person name="Nagai Y."/>
            <person name="Toyoda A."/>
            <person name="Suzuki Y."/>
            <person name="Arimoto A."/>
            <person name="Ishii H."/>
            <person name="Satoh N."/>
            <person name="Nishiyama T."/>
            <person name="Hasebe M."/>
            <person name="Maruyama T."/>
            <person name="Minagawa J."/>
            <person name="Obokata J."/>
            <person name="Shigenobu S."/>
        </authorList>
    </citation>
    <scope>NUCLEOTIDE SEQUENCE [LARGE SCALE GENOMIC DNA]</scope>
</reference>
<gene>
    <name evidence="1" type="ORF">PoB_007675000</name>
</gene>
<dbReference type="AlphaFoldDB" id="A0AAV4E1G4"/>
<protein>
    <submittedName>
        <fullName evidence="1">Uncharacterized protein</fullName>
    </submittedName>
</protein>
<evidence type="ECO:0000313" key="2">
    <source>
        <dbReference type="Proteomes" id="UP000735302"/>
    </source>
</evidence>
<keyword evidence="2" id="KW-1185">Reference proteome</keyword>